<evidence type="ECO:0000313" key="2">
    <source>
        <dbReference type="EMBL" id="QWT48879.1"/>
    </source>
</evidence>
<dbReference type="PANTHER" id="PTHR35802:SF1">
    <property type="entry name" value="PROTEASE SYNTHASE AND SPORULATION PROTEIN PAI 2"/>
    <property type="match status" value="1"/>
</dbReference>
<proteinExistence type="predicted"/>
<accession>A0A975SM49</accession>
<dbReference type="KEGG" id="aiq:Azoinq_13795"/>
<gene>
    <name evidence="2" type="ORF">Azoinq_13795</name>
</gene>
<sequence>MYNPSHFRESDPATLAELMGQYPLASLVTLGPEGLDFSPVPLLYDPTPREGAPQGVLRGHLARANPQWQRFNPDIPALAVFTGPNAYITPNWYPSKQEHGKVAPTWNYAVVEAQGPLHIITEPQALRQLLSALTTQQEATQPRPWQQEDAPEGYLNAQIKAVVGIELAVTQLQGKWKMSQNRNERDREGVRRHLRNAKNLVR</sequence>
<dbReference type="PANTHER" id="PTHR35802">
    <property type="entry name" value="PROTEASE SYNTHASE AND SPORULATION PROTEIN PAI 2"/>
    <property type="match status" value="1"/>
</dbReference>
<evidence type="ECO:0000256" key="1">
    <source>
        <dbReference type="SAM" id="MobiDB-lite"/>
    </source>
</evidence>
<reference evidence="2" key="1">
    <citation type="submission" date="2020-11" db="EMBL/GenBank/DDBJ databases">
        <title>Azospira inquinata sp. nov.</title>
        <authorList>
            <person name="Moe W.M."/>
            <person name="Mikes M.C."/>
        </authorList>
    </citation>
    <scope>NUCLEOTIDE SEQUENCE</scope>
    <source>
        <strain evidence="2">Azo-3</strain>
    </source>
</reference>
<name>A0A975SM49_9RHOO</name>
<feature type="compositionally biased region" description="Basic and acidic residues" evidence="1">
    <location>
        <begin position="182"/>
        <end position="191"/>
    </location>
</feature>
<dbReference type="InterPro" id="IPR007396">
    <property type="entry name" value="TR_PAI2-type"/>
</dbReference>
<feature type="region of interest" description="Disordered" evidence="1">
    <location>
        <begin position="178"/>
        <end position="202"/>
    </location>
</feature>
<keyword evidence="3" id="KW-1185">Reference proteome</keyword>
<evidence type="ECO:0000313" key="3">
    <source>
        <dbReference type="Proteomes" id="UP000683428"/>
    </source>
</evidence>
<dbReference type="RefSeq" id="WP_216128327.1">
    <property type="nucleotide sequence ID" value="NZ_CP064782.1"/>
</dbReference>
<dbReference type="EMBL" id="CP064782">
    <property type="protein sequence ID" value="QWT48879.1"/>
    <property type="molecule type" value="Genomic_DNA"/>
</dbReference>
<feature type="compositionally biased region" description="Basic residues" evidence="1">
    <location>
        <begin position="192"/>
        <end position="202"/>
    </location>
</feature>
<protein>
    <submittedName>
        <fullName evidence="2">FMN-binding negative transcriptional regulator</fullName>
    </submittedName>
</protein>
<organism evidence="2 3">
    <name type="scientific">Azospira inquinata</name>
    <dbReference type="NCBI Taxonomy" id="2785627"/>
    <lineage>
        <taxon>Bacteria</taxon>
        <taxon>Pseudomonadati</taxon>
        <taxon>Pseudomonadota</taxon>
        <taxon>Betaproteobacteria</taxon>
        <taxon>Rhodocyclales</taxon>
        <taxon>Rhodocyclaceae</taxon>
        <taxon>Azospira</taxon>
    </lineage>
</organism>
<dbReference type="Proteomes" id="UP000683428">
    <property type="component" value="Chromosome"/>
</dbReference>
<dbReference type="PIRSF" id="PIRSF010372">
    <property type="entry name" value="PaiB"/>
    <property type="match status" value="1"/>
</dbReference>
<dbReference type="AlphaFoldDB" id="A0A975SM49"/>
<dbReference type="Pfam" id="PF04299">
    <property type="entry name" value="FMN_bind_2"/>
    <property type="match status" value="1"/>
</dbReference>